<sequence>MRWQRIWLVVLAVTLVSLGVTALLVGSRTPVEPAASFVTPPPASVTPPAPAEPVESEEPVEIVATDEPEPLAEDVLKLDGKVPVKGSGEFTYSTERGEVAGKKGTLRRFKVAVEKGSGEDVAEFTAQVRATLEDERSWSGSGDLRLQMVAGSDKADFTVYLATRTTTGRMCLQGGTNVTIGGVPFTSCRTTGKAIINLDRWRKSSTPYLEAEIGLAEYRRYVINHEVGHELGHRHENCPKANGPAPVMVQQTLTLRGCKPYSWPRRNGKDLVGPRI</sequence>
<keyword evidence="4" id="KW-1185">Reference proteome</keyword>
<dbReference type="RefSeq" id="WP_203797679.1">
    <property type="nucleotide sequence ID" value="NZ_BAAAQE010000027.1"/>
</dbReference>
<protein>
    <recommendedName>
        <fullName evidence="2">DUF3152 domain-containing protein</fullName>
    </recommendedName>
</protein>
<comment type="caution">
    <text evidence="3">The sequence shown here is derived from an EMBL/GenBank/DDBJ whole genome shotgun (WGS) entry which is preliminary data.</text>
</comment>
<evidence type="ECO:0000313" key="4">
    <source>
        <dbReference type="Proteomes" id="UP000612282"/>
    </source>
</evidence>
<accession>A0ABQ3XCI2</accession>
<evidence type="ECO:0000313" key="3">
    <source>
        <dbReference type="EMBL" id="GID56194.1"/>
    </source>
</evidence>
<dbReference type="Gene3D" id="3.40.390.10">
    <property type="entry name" value="Collagenase (Catalytic Domain)"/>
    <property type="match status" value="1"/>
</dbReference>
<proteinExistence type="predicted"/>
<feature type="domain" description="DUF3152" evidence="2">
    <location>
        <begin position="80"/>
        <end position="256"/>
    </location>
</feature>
<name>A0ABQ3XCI2_9ACTN</name>
<dbReference type="SUPFAM" id="SSF55486">
    <property type="entry name" value="Metalloproteases ('zincins'), catalytic domain"/>
    <property type="match status" value="1"/>
</dbReference>
<evidence type="ECO:0000259" key="2">
    <source>
        <dbReference type="Pfam" id="PF11350"/>
    </source>
</evidence>
<feature type="compositionally biased region" description="Pro residues" evidence="1">
    <location>
        <begin position="39"/>
        <end position="51"/>
    </location>
</feature>
<dbReference type="EMBL" id="BOMG01000056">
    <property type="protein sequence ID" value="GID56194.1"/>
    <property type="molecule type" value="Genomic_DNA"/>
</dbReference>
<dbReference type="Proteomes" id="UP000612282">
    <property type="component" value="Unassembled WGS sequence"/>
</dbReference>
<organism evidence="3 4">
    <name type="scientific">Actinoplanes couchii</name>
    <dbReference type="NCBI Taxonomy" id="403638"/>
    <lineage>
        <taxon>Bacteria</taxon>
        <taxon>Bacillati</taxon>
        <taxon>Actinomycetota</taxon>
        <taxon>Actinomycetes</taxon>
        <taxon>Micromonosporales</taxon>
        <taxon>Micromonosporaceae</taxon>
        <taxon>Actinoplanes</taxon>
    </lineage>
</organism>
<reference evidence="3 4" key="1">
    <citation type="submission" date="2021-01" db="EMBL/GenBank/DDBJ databases">
        <title>Whole genome shotgun sequence of Actinoplanes couchii NBRC 106145.</title>
        <authorList>
            <person name="Komaki H."/>
            <person name="Tamura T."/>
        </authorList>
    </citation>
    <scope>NUCLEOTIDE SEQUENCE [LARGE SCALE GENOMIC DNA]</scope>
    <source>
        <strain evidence="3 4">NBRC 106145</strain>
    </source>
</reference>
<gene>
    <name evidence="3" type="ORF">Aco03nite_045980</name>
</gene>
<dbReference type="InterPro" id="IPR024079">
    <property type="entry name" value="MetalloPept_cat_dom_sf"/>
</dbReference>
<evidence type="ECO:0000256" key="1">
    <source>
        <dbReference type="SAM" id="MobiDB-lite"/>
    </source>
</evidence>
<feature type="region of interest" description="Disordered" evidence="1">
    <location>
        <begin position="36"/>
        <end position="58"/>
    </location>
</feature>
<dbReference type="InterPro" id="IPR022603">
    <property type="entry name" value="DUF3152"/>
</dbReference>
<dbReference type="Pfam" id="PF11350">
    <property type="entry name" value="DUF3152"/>
    <property type="match status" value="1"/>
</dbReference>